<feature type="domain" description="S-Me-THD N-terminal" evidence="1">
    <location>
        <begin position="8"/>
        <end position="162"/>
    </location>
</feature>
<dbReference type="Proteomes" id="UP000372533">
    <property type="component" value="Unassembled WGS sequence"/>
</dbReference>
<name>A0A069A0E0_CLODI</name>
<dbReference type="Pfam" id="PF06032">
    <property type="entry name" value="S-Me-THD_N"/>
    <property type="match status" value="1"/>
</dbReference>
<dbReference type="EMBL" id="LK932360">
    <property type="protein sequence ID" value="CDS84127.1"/>
    <property type="molecule type" value="Genomic_DNA"/>
</dbReference>
<evidence type="ECO:0000313" key="4">
    <source>
        <dbReference type="EMBL" id="CDS87476.1"/>
    </source>
</evidence>
<gene>
    <name evidence="4" type="ORF">BN1096_620056</name>
    <name evidence="3" type="ORF">BN1097_250056</name>
    <name evidence="5" type="ORF">SAMEA1402366_00165</name>
</gene>
<dbReference type="GeneID" id="66354130"/>
<dbReference type="InterPro" id="IPR024071">
    <property type="entry name" value="S-Me-THD_C_sf"/>
</dbReference>
<dbReference type="AlphaFoldDB" id="A0A069A0E0"/>
<evidence type="ECO:0000259" key="1">
    <source>
        <dbReference type="Pfam" id="PF06032"/>
    </source>
</evidence>
<proteinExistence type="predicted"/>
<reference evidence="5 6" key="2">
    <citation type="submission" date="2019-04" db="EMBL/GenBank/DDBJ databases">
        <authorList>
            <consortium name="Pathogen Informatics"/>
        </authorList>
    </citation>
    <scope>NUCLEOTIDE SEQUENCE [LARGE SCALE GENOMIC DNA]</scope>
    <source>
        <strain evidence="5">Tl291</strain>
        <strain evidence="6">tl291</strain>
    </source>
</reference>
<dbReference type="Gene3D" id="3.40.1610.10">
    <property type="entry name" value="CV3147-like domain"/>
    <property type="match status" value="1"/>
</dbReference>
<evidence type="ECO:0000313" key="3">
    <source>
        <dbReference type="EMBL" id="CDS84127.1"/>
    </source>
</evidence>
<dbReference type="InterPro" id="IPR027479">
    <property type="entry name" value="S-Me-THD_N_sf"/>
</dbReference>
<dbReference type="InterPro" id="IPR010318">
    <property type="entry name" value="S-Me-THD_N"/>
</dbReference>
<accession>A0A069A0E0</accession>
<dbReference type="Pfam" id="PF20906">
    <property type="entry name" value="S-Me-THD_C"/>
    <property type="match status" value="1"/>
</dbReference>
<feature type="domain" description="S-Me-THD-like C-terminal" evidence="2">
    <location>
        <begin position="168"/>
        <end position="353"/>
    </location>
</feature>
<sequence>MRFLTEESVDKIAVGAAVLGTGGGGDPYVGKLVAKQAIKKYGPVKVISLDELDDDALVVPVSGMGSPVITIEKLLSEVELTTPLEIMEKLLNRKVDVIIPIEIGGINSLMPIAVAAKKGLPILDADSMGRAFPEAQMVTFYLEGYEASPAVMSDEKGNSAILYPVDGIWSERLARTLTVEMGGSSSISDYNLSGAQVKKAAIGNTLTIAETIGGFLLENKSDSKGAVENILKELCGYKLFEGKVIDIKRELKGGFTRGHAFFAGINEYDGEYSILFQNENLIAKKGDTPLCITPDLIAVLDLETGFPITTERIKYGSRVMVVAFPCNEKWRTEKGIETVGPGYFGYDVEYKTVEELQGK</sequence>
<dbReference type="PATRIC" id="fig|1496.854.peg.3626"/>
<dbReference type="InterPro" id="IPR048350">
    <property type="entry name" value="S-Me-THD-like_C"/>
</dbReference>
<dbReference type="RefSeq" id="WP_004454434.1">
    <property type="nucleotide sequence ID" value="NZ_BAABSG010000005.1"/>
</dbReference>
<dbReference type="Gene3D" id="2.40.390.10">
    <property type="entry name" value="CV3147-like"/>
    <property type="match status" value="1"/>
</dbReference>
<evidence type="ECO:0000313" key="6">
    <source>
        <dbReference type="Proteomes" id="UP000372533"/>
    </source>
</evidence>
<dbReference type="EMBL" id="CAAJVP010000001">
    <property type="protein sequence ID" value="VHX92727.1"/>
    <property type="molecule type" value="Genomic_DNA"/>
</dbReference>
<dbReference type="SUPFAM" id="SSF160991">
    <property type="entry name" value="CV3147-like"/>
    <property type="match status" value="1"/>
</dbReference>
<dbReference type="EMBL" id="LK932516">
    <property type="protein sequence ID" value="CDS87476.1"/>
    <property type="molecule type" value="Genomic_DNA"/>
</dbReference>
<evidence type="ECO:0000259" key="2">
    <source>
        <dbReference type="Pfam" id="PF20906"/>
    </source>
</evidence>
<protein>
    <submittedName>
        <fullName evidence="5">Uncharacterized conserved protein</fullName>
    </submittedName>
</protein>
<reference evidence="3" key="1">
    <citation type="submission" date="2014-07" db="EMBL/GenBank/DDBJ databases">
        <authorList>
            <person name="Monot Marc"/>
        </authorList>
    </citation>
    <scope>NUCLEOTIDE SEQUENCE</scope>
    <source>
        <strain evidence="3">7032994</strain>
    </source>
</reference>
<evidence type="ECO:0000313" key="5">
    <source>
        <dbReference type="EMBL" id="VHX92727.1"/>
    </source>
</evidence>
<organism evidence="3">
    <name type="scientific">Clostridioides difficile</name>
    <name type="common">Peptoclostridium difficile</name>
    <dbReference type="NCBI Taxonomy" id="1496"/>
    <lineage>
        <taxon>Bacteria</taxon>
        <taxon>Bacillati</taxon>
        <taxon>Bacillota</taxon>
        <taxon>Clostridia</taxon>
        <taxon>Peptostreptococcales</taxon>
        <taxon>Peptostreptococcaceae</taxon>
        <taxon>Clostridioides</taxon>
    </lineage>
</organism>